<dbReference type="InterPro" id="IPR050300">
    <property type="entry name" value="GDXG_lipolytic_enzyme"/>
</dbReference>
<organism evidence="3 4">
    <name type="scientific">Staphylotrichum tortipilum</name>
    <dbReference type="NCBI Taxonomy" id="2831512"/>
    <lineage>
        <taxon>Eukaryota</taxon>
        <taxon>Fungi</taxon>
        <taxon>Dikarya</taxon>
        <taxon>Ascomycota</taxon>
        <taxon>Pezizomycotina</taxon>
        <taxon>Sordariomycetes</taxon>
        <taxon>Sordariomycetidae</taxon>
        <taxon>Sordariales</taxon>
        <taxon>Chaetomiaceae</taxon>
        <taxon>Staphylotrichum</taxon>
    </lineage>
</organism>
<dbReference type="EMBL" id="MU855902">
    <property type="protein sequence ID" value="KAK3898648.1"/>
    <property type="molecule type" value="Genomic_DNA"/>
</dbReference>
<gene>
    <name evidence="3" type="ORF">C8A05DRAFT_37760</name>
</gene>
<keyword evidence="4" id="KW-1185">Reference proteome</keyword>
<dbReference type="Proteomes" id="UP001303889">
    <property type="component" value="Unassembled WGS sequence"/>
</dbReference>
<sequence length="402" mass="44082">MASTTRAPGLGVFGGMGLVVKLLLLAPPQVLFNLVRCYTFALFRGISFRHYAQCAFYRFALHRLTPRQLQAVSPSTLATYKAWLPRRQSRAAAQTKRAGSQDKEPAFLASHLAVDIEQLPDGRSSLMWIGNRHKATKFVLFFHGGGYIAPAMNGHMEWCLRAYLLASPAISGAGNDEEVAVAFLQYTLCPDAVYPETLQQAMDAMAHLFASGRVTPANLVIGGDSAGGNLTAQVLGHLLRPHPDVRRVPLAEPLAGAFLVSPLLSVRNDWPSVARNGGIDMLSSTTTDRLIPWVLGPTTFQVELKQQKGWCMPMDVEDPVAWHTGLEKVAKEVYVTVGQQEIFLDQGVAYADAIRRASPGVTVKLDASTDEAHDWILMEGDKGIDGDATQRMRDWVRGVFWP</sequence>
<dbReference type="AlphaFoldDB" id="A0AAN6MEK9"/>
<reference evidence="3" key="1">
    <citation type="journal article" date="2023" name="Mol. Phylogenet. Evol.">
        <title>Genome-scale phylogeny and comparative genomics of the fungal order Sordariales.</title>
        <authorList>
            <person name="Hensen N."/>
            <person name="Bonometti L."/>
            <person name="Westerberg I."/>
            <person name="Brannstrom I.O."/>
            <person name="Guillou S."/>
            <person name="Cros-Aarteil S."/>
            <person name="Calhoun S."/>
            <person name="Haridas S."/>
            <person name="Kuo A."/>
            <person name="Mondo S."/>
            <person name="Pangilinan J."/>
            <person name="Riley R."/>
            <person name="LaButti K."/>
            <person name="Andreopoulos B."/>
            <person name="Lipzen A."/>
            <person name="Chen C."/>
            <person name="Yan M."/>
            <person name="Daum C."/>
            <person name="Ng V."/>
            <person name="Clum A."/>
            <person name="Steindorff A."/>
            <person name="Ohm R.A."/>
            <person name="Martin F."/>
            <person name="Silar P."/>
            <person name="Natvig D.O."/>
            <person name="Lalanne C."/>
            <person name="Gautier V."/>
            <person name="Ament-Velasquez S.L."/>
            <person name="Kruys A."/>
            <person name="Hutchinson M.I."/>
            <person name="Powell A.J."/>
            <person name="Barry K."/>
            <person name="Miller A.N."/>
            <person name="Grigoriev I.V."/>
            <person name="Debuchy R."/>
            <person name="Gladieux P."/>
            <person name="Hiltunen Thoren M."/>
            <person name="Johannesson H."/>
        </authorList>
    </citation>
    <scope>NUCLEOTIDE SEQUENCE</scope>
    <source>
        <strain evidence="3">CBS 103.79</strain>
    </source>
</reference>
<evidence type="ECO:0000313" key="4">
    <source>
        <dbReference type="Proteomes" id="UP001303889"/>
    </source>
</evidence>
<accession>A0AAN6MEK9</accession>
<dbReference type="Pfam" id="PF07859">
    <property type="entry name" value="Abhydrolase_3"/>
    <property type="match status" value="1"/>
</dbReference>
<comment type="caution">
    <text evidence="3">The sequence shown here is derived from an EMBL/GenBank/DDBJ whole genome shotgun (WGS) entry which is preliminary data.</text>
</comment>
<dbReference type="PANTHER" id="PTHR48081">
    <property type="entry name" value="AB HYDROLASE SUPERFAMILY PROTEIN C4A8.06C"/>
    <property type="match status" value="1"/>
</dbReference>
<evidence type="ECO:0000313" key="3">
    <source>
        <dbReference type="EMBL" id="KAK3898648.1"/>
    </source>
</evidence>
<feature type="domain" description="Alpha/beta hydrolase fold-3" evidence="2">
    <location>
        <begin position="139"/>
        <end position="376"/>
    </location>
</feature>
<reference evidence="3" key="2">
    <citation type="submission" date="2023-05" db="EMBL/GenBank/DDBJ databases">
        <authorList>
            <consortium name="Lawrence Berkeley National Laboratory"/>
            <person name="Steindorff A."/>
            <person name="Hensen N."/>
            <person name="Bonometti L."/>
            <person name="Westerberg I."/>
            <person name="Brannstrom I.O."/>
            <person name="Guillou S."/>
            <person name="Cros-Aarteil S."/>
            <person name="Calhoun S."/>
            <person name="Haridas S."/>
            <person name="Kuo A."/>
            <person name="Mondo S."/>
            <person name="Pangilinan J."/>
            <person name="Riley R."/>
            <person name="Labutti K."/>
            <person name="Andreopoulos B."/>
            <person name="Lipzen A."/>
            <person name="Chen C."/>
            <person name="Yanf M."/>
            <person name="Daum C."/>
            <person name="Ng V."/>
            <person name="Clum A."/>
            <person name="Ohm R."/>
            <person name="Martin F."/>
            <person name="Silar P."/>
            <person name="Natvig D."/>
            <person name="Lalanne C."/>
            <person name="Gautier V."/>
            <person name="Ament-Velasquez S.L."/>
            <person name="Kruys A."/>
            <person name="Hutchinson M.I."/>
            <person name="Powell A.J."/>
            <person name="Barry K."/>
            <person name="Miller A.N."/>
            <person name="Grigoriev I.V."/>
            <person name="Debuchy R."/>
            <person name="Gladieux P."/>
            <person name="Thoren M.H."/>
            <person name="Johannesson H."/>
        </authorList>
    </citation>
    <scope>NUCLEOTIDE SEQUENCE</scope>
    <source>
        <strain evidence="3">CBS 103.79</strain>
    </source>
</reference>
<evidence type="ECO:0000259" key="2">
    <source>
        <dbReference type="Pfam" id="PF07859"/>
    </source>
</evidence>
<evidence type="ECO:0000256" key="1">
    <source>
        <dbReference type="ARBA" id="ARBA00022801"/>
    </source>
</evidence>
<dbReference type="GO" id="GO:0016787">
    <property type="term" value="F:hydrolase activity"/>
    <property type="evidence" value="ECO:0007669"/>
    <property type="project" value="UniProtKB-KW"/>
</dbReference>
<dbReference type="InterPro" id="IPR013094">
    <property type="entry name" value="AB_hydrolase_3"/>
</dbReference>
<keyword evidence="1 3" id="KW-0378">Hydrolase</keyword>
<dbReference type="SUPFAM" id="SSF53474">
    <property type="entry name" value="alpha/beta-Hydrolases"/>
    <property type="match status" value="1"/>
</dbReference>
<name>A0AAN6MEK9_9PEZI</name>
<dbReference type="Gene3D" id="3.40.50.1820">
    <property type="entry name" value="alpha/beta hydrolase"/>
    <property type="match status" value="1"/>
</dbReference>
<proteinExistence type="predicted"/>
<dbReference type="InterPro" id="IPR029058">
    <property type="entry name" value="AB_hydrolase_fold"/>
</dbReference>
<dbReference type="PANTHER" id="PTHR48081:SF31">
    <property type="entry name" value="STERYL ACETYL HYDROLASE MUG81-RELATED"/>
    <property type="match status" value="1"/>
</dbReference>
<protein>
    <submittedName>
        <fullName evidence="3">Alpha/Beta hydrolase protein</fullName>
    </submittedName>
</protein>